<feature type="transmembrane region" description="Helical" evidence="7">
    <location>
        <begin position="192"/>
        <end position="218"/>
    </location>
</feature>
<organism evidence="9 10">
    <name type="scientific">Patulibacter medicamentivorans</name>
    <dbReference type="NCBI Taxonomy" id="1097667"/>
    <lineage>
        <taxon>Bacteria</taxon>
        <taxon>Bacillati</taxon>
        <taxon>Actinomycetota</taxon>
        <taxon>Thermoleophilia</taxon>
        <taxon>Solirubrobacterales</taxon>
        <taxon>Patulibacteraceae</taxon>
        <taxon>Patulibacter</taxon>
    </lineage>
</organism>
<dbReference type="Gene3D" id="1.20.1640.10">
    <property type="entry name" value="Multidrug efflux transporter AcrB transmembrane domain"/>
    <property type="match status" value="2"/>
</dbReference>
<dbReference type="OrthoDB" id="7051771at2"/>
<feature type="transmembrane region" description="Helical" evidence="7">
    <location>
        <begin position="521"/>
        <end position="539"/>
    </location>
</feature>
<dbReference type="PROSITE" id="PS50156">
    <property type="entry name" value="SSD"/>
    <property type="match status" value="2"/>
</dbReference>
<feature type="transmembrane region" description="Helical" evidence="7">
    <location>
        <begin position="290"/>
        <end position="310"/>
    </location>
</feature>
<evidence type="ECO:0000256" key="7">
    <source>
        <dbReference type="SAM" id="Phobius"/>
    </source>
</evidence>
<feature type="transmembrane region" description="Helical" evidence="7">
    <location>
        <begin position="588"/>
        <end position="613"/>
    </location>
</feature>
<evidence type="ECO:0000313" key="9">
    <source>
        <dbReference type="EMBL" id="EHN09764.1"/>
    </source>
</evidence>
<feature type="domain" description="SSD" evidence="8">
    <location>
        <begin position="546"/>
        <end position="689"/>
    </location>
</feature>
<keyword evidence="4 7" id="KW-1133">Transmembrane helix</keyword>
<evidence type="ECO:0000256" key="1">
    <source>
        <dbReference type="ARBA" id="ARBA00004651"/>
    </source>
</evidence>
<comment type="subcellular location">
    <subcellularLocation>
        <location evidence="1">Cell membrane</location>
        <topology evidence="1">Multi-pass membrane protein</topology>
    </subcellularLocation>
</comment>
<dbReference type="Proteomes" id="UP000005143">
    <property type="component" value="Unassembled WGS sequence"/>
</dbReference>
<evidence type="ECO:0000313" key="10">
    <source>
        <dbReference type="Proteomes" id="UP000005143"/>
    </source>
</evidence>
<name>H0E989_9ACTN</name>
<keyword evidence="2" id="KW-1003">Cell membrane</keyword>
<feature type="transmembrane region" description="Helical" evidence="7">
    <location>
        <begin position="316"/>
        <end position="338"/>
    </location>
</feature>
<comment type="caution">
    <text evidence="9">The sequence shown here is derived from an EMBL/GenBank/DDBJ whole genome shotgun (WGS) entry which is preliminary data.</text>
</comment>
<evidence type="ECO:0000256" key="6">
    <source>
        <dbReference type="SAM" id="MobiDB-lite"/>
    </source>
</evidence>
<evidence type="ECO:0000256" key="3">
    <source>
        <dbReference type="ARBA" id="ARBA00022692"/>
    </source>
</evidence>
<evidence type="ECO:0000259" key="8">
    <source>
        <dbReference type="PROSITE" id="PS50156"/>
    </source>
</evidence>
<feature type="region of interest" description="Disordered" evidence="6">
    <location>
        <begin position="713"/>
        <end position="747"/>
    </location>
</feature>
<sequence length="747" mass="78068">MSSPSKIAALGPLGRIAHACVTHGRRTTCLWLVAIVALGAFLPQLEHSLAGSGMHASGSDSVRARTAIQAGDPAAASSALSVVIRGPRPYAQDRAFRAAAQSVGRLLTTNSAVDGTRSPEQTGRISPDERVVVVTGGAGGTPKEMIRAADDLRDRVADAAGPGYDANLSGISAQWADFNKDNRDSTLKAETYALPVTLVVLALAFGSIAAGVLPLLITTIGLAVTGGVLTLLTGVFDITLWALTFLLIFTMALGIDYALFIVMRFREALREHEDDPAYAAAVSMDTAGRAIAFSGTTVFVAIGVCFLIPSPMPRSITLAVLLSVALVMLVMFTLMPLLMARLGTRIDAGAMPWRRRDRPRRPDGDGLMYRWGAFVWRHPWPLAVAAVTVLVVLALPLGHLKIGVPGESILPPDAPARQGTTAVKEAFGAPAIVPVAITATPRSAAEAERVARADRSLVNVRRLPLRPGASVAVLQASMKPTADSSSVGKNIDRLRSDLPSGTLVGGAPAELHDLQHAMSSTAPLVLGLILLLGSILLLVAVQAPLIALAGTLTSGLSTAAALGVSVYIFQDGHLTGLLGFQPQGFLDFWVPVFFSAMIFAIAMDYTVFFVSSAREQWDATGDARTAVVTGMGRSGPVIVAAVAAMLGVFGSFMTSTAVPAKEMGVVLGMAVLLDAFLVRLILLPAIVRIAGRWAWWQPTLLSRILPSFSLSHNRSTPGGPTRVLVPGAIATPSTEGPGTDVGSSLPG</sequence>
<dbReference type="GO" id="GO:0005886">
    <property type="term" value="C:plasma membrane"/>
    <property type="evidence" value="ECO:0007669"/>
    <property type="project" value="UniProtKB-SubCell"/>
</dbReference>
<evidence type="ECO:0000256" key="4">
    <source>
        <dbReference type="ARBA" id="ARBA00022989"/>
    </source>
</evidence>
<feature type="transmembrane region" description="Helical" evidence="7">
    <location>
        <begin position="546"/>
        <end position="568"/>
    </location>
</feature>
<dbReference type="PANTHER" id="PTHR33406:SF13">
    <property type="entry name" value="MEMBRANE PROTEIN YDFJ"/>
    <property type="match status" value="1"/>
</dbReference>
<keyword evidence="3 7" id="KW-0812">Transmembrane</keyword>
<feature type="transmembrane region" description="Helical" evidence="7">
    <location>
        <begin position="665"/>
        <end position="687"/>
    </location>
</feature>
<dbReference type="RefSeq" id="WP_007577455.1">
    <property type="nucleotide sequence ID" value="NZ_AGUD01000254.1"/>
</dbReference>
<dbReference type="Pfam" id="PF03176">
    <property type="entry name" value="MMPL"/>
    <property type="match status" value="2"/>
</dbReference>
<proteinExistence type="predicted"/>
<feature type="transmembrane region" description="Helical" evidence="7">
    <location>
        <begin position="634"/>
        <end position="653"/>
    </location>
</feature>
<dbReference type="AlphaFoldDB" id="H0E989"/>
<dbReference type="InterPro" id="IPR000731">
    <property type="entry name" value="SSD"/>
</dbReference>
<feature type="transmembrane region" description="Helical" evidence="7">
    <location>
        <begin position="380"/>
        <end position="398"/>
    </location>
</feature>
<keyword evidence="10" id="KW-1185">Reference proteome</keyword>
<dbReference type="PANTHER" id="PTHR33406">
    <property type="entry name" value="MEMBRANE PROTEIN MJ1562-RELATED"/>
    <property type="match status" value="1"/>
</dbReference>
<protein>
    <submittedName>
        <fullName evidence="9">Putative membrane transport protein</fullName>
    </submittedName>
</protein>
<accession>H0E989</accession>
<feature type="transmembrane region" description="Helical" evidence="7">
    <location>
        <begin position="238"/>
        <end position="262"/>
    </location>
</feature>
<dbReference type="EMBL" id="AGUD01000254">
    <property type="protein sequence ID" value="EHN09764.1"/>
    <property type="molecule type" value="Genomic_DNA"/>
</dbReference>
<dbReference type="SUPFAM" id="SSF82866">
    <property type="entry name" value="Multidrug efflux transporter AcrB transmembrane domain"/>
    <property type="match status" value="2"/>
</dbReference>
<dbReference type="InterPro" id="IPR004869">
    <property type="entry name" value="MMPL_dom"/>
</dbReference>
<reference evidence="9 10" key="1">
    <citation type="journal article" date="2013" name="Biodegradation">
        <title>Quantitative proteomic analysis of ibuprofen-degrading Patulibacter sp. strain I11.</title>
        <authorList>
            <person name="Almeida B."/>
            <person name="Kjeldal H."/>
            <person name="Lolas I."/>
            <person name="Knudsen A.D."/>
            <person name="Carvalho G."/>
            <person name="Nielsen K.L."/>
            <person name="Barreto Crespo M.T."/>
            <person name="Stensballe A."/>
            <person name="Nielsen J.L."/>
        </authorList>
    </citation>
    <scope>NUCLEOTIDE SEQUENCE [LARGE SCALE GENOMIC DNA]</scope>
    <source>
        <strain evidence="9 10">I11</strain>
    </source>
</reference>
<evidence type="ECO:0000256" key="2">
    <source>
        <dbReference type="ARBA" id="ARBA00022475"/>
    </source>
</evidence>
<gene>
    <name evidence="9" type="ORF">PAI11_34060</name>
</gene>
<keyword evidence="5 7" id="KW-0472">Membrane</keyword>
<dbReference type="InterPro" id="IPR050545">
    <property type="entry name" value="Mycobact_MmpL"/>
</dbReference>
<evidence type="ECO:0000256" key="5">
    <source>
        <dbReference type="ARBA" id="ARBA00023136"/>
    </source>
</evidence>
<feature type="domain" description="SSD" evidence="8">
    <location>
        <begin position="211"/>
        <end position="341"/>
    </location>
</feature>